<dbReference type="AlphaFoldDB" id="A0A5B0DYE9"/>
<reference evidence="3 4" key="1">
    <citation type="submission" date="2019-08" db="EMBL/GenBank/DDBJ databases">
        <title>Aureimonas fodiniaquatilis sp. nov., isolated from a coal mine wastewater.</title>
        <authorList>
            <person name="Kim W."/>
        </authorList>
    </citation>
    <scope>NUCLEOTIDE SEQUENCE [LARGE SCALE GENOMIC DNA]</scope>
    <source>
        <strain evidence="3 4">CAU 1482</strain>
    </source>
</reference>
<dbReference type="SUPFAM" id="SSF52540">
    <property type="entry name" value="P-loop containing nucleoside triphosphate hydrolases"/>
    <property type="match status" value="1"/>
</dbReference>
<evidence type="ECO:0000313" key="3">
    <source>
        <dbReference type="EMBL" id="KAA0971042.1"/>
    </source>
</evidence>
<dbReference type="Gene3D" id="3.40.50.300">
    <property type="entry name" value="P-loop containing nucleotide triphosphate hydrolases"/>
    <property type="match status" value="2"/>
</dbReference>
<proteinExistence type="predicted"/>
<feature type="coiled-coil region" evidence="1">
    <location>
        <begin position="215"/>
        <end position="279"/>
    </location>
</feature>
<name>A0A5B0DYE9_9HYPH</name>
<evidence type="ECO:0000313" key="4">
    <source>
        <dbReference type="Proteomes" id="UP000324738"/>
    </source>
</evidence>
<organism evidence="3 4">
    <name type="scientific">Aureimonas fodinaquatilis</name>
    <dbReference type="NCBI Taxonomy" id="2565783"/>
    <lineage>
        <taxon>Bacteria</taxon>
        <taxon>Pseudomonadati</taxon>
        <taxon>Pseudomonadota</taxon>
        <taxon>Alphaproteobacteria</taxon>
        <taxon>Hyphomicrobiales</taxon>
        <taxon>Aurantimonadaceae</taxon>
        <taxon>Aureimonas</taxon>
    </lineage>
</organism>
<dbReference type="RefSeq" id="WP_149300352.1">
    <property type="nucleotide sequence ID" value="NZ_VTWH01000002.1"/>
</dbReference>
<keyword evidence="1" id="KW-0175">Coiled coil</keyword>
<dbReference type="EMBL" id="VTWH01000002">
    <property type="protein sequence ID" value="KAA0971042.1"/>
    <property type="molecule type" value="Genomic_DNA"/>
</dbReference>
<feature type="domain" description="YhaN AAA" evidence="2">
    <location>
        <begin position="12"/>
        <end position="65"/>
    </location>
</feature>
<dbReference type="PANTHER" id="PTHR41259">
    <property type="entry name" value="DOUBLE-STRAND BREAK REPAIR RAD50 ATPASE, PUTATIVE-RELATED"/>
    <property type="match status" value="1"/>
</dbReference>
<dbReference type="Proteomes" id="UP000324738">
    <property type="component" value="Unassembled WGS sequence"/>
</dbReference>
<dbReference type="InterPro" id="IPR038734">
    <property type="entry name" value="YhaN_AAA"/>
</dbReference>
<feature type="coiled-coil region" evidence="1">
    <location>
        <begin position="622"/>
        <end position="705"/>
    </location>
</feature>
<keyword evidence="4" id="KW-1185">Reference proteome</keyword>
<gene>
    <name evidence="3" type="ORF">FPY71_11365</name>
</gene>
<evidence type="ECO:0000256" key="1">
    <source>
        <dbReference type="SAM" id="Coils"/>
    </source>
</evidence>
<dbReference type="InterPro" id="IPR027417">
    <property type="entry name" value="P-loop_NTPase"/>
</dbReference>
<feature type="coiled-coil region" evidence="1">
    <location>
        <begin position="303"/>
        <end position="379"/>
    </location>
</feature>
<accession>A0A5B0DYE9</accession>
<dbReference type="OrthoDB" id="7069379at2"/>
<dbReference type="Pfam" id="PF13514">
    <property type="entry name" value="AAA_27"/>
    <property type="match status" value="1"/>
</dbReference>
<protein>
    <submittedName>
        <fullName evidence="3">AAA family ATPase</fullName>
    </submittedName>
</protein>
<comment type="caution">
    <text evidence="3">The sequence shown here is derived from an EMBL/GenBank/DDBJ whole genome shotgun (WGS) entry which is preliminary data.</text>
</comment>
<evidence type="ECO:0000259" key="2">
    <source>
        <dbReference type="Pfam" id="PF13514"/>
    </source>
</evidence>
<dbReference type="PANTHER" id="PTHR41259:SF1">
    <property type="entry name" value="DOUBLE-STRAND BREAK REPAIR RAD50 ATPASE, PUTATIVE-RELATED"/>
    <property type="match status" value="1"/>
</dbReference>
<sequence>MLNIVGSAGPEMQLLSLSVLGFGALGDVTLPELQPGLNVIAGSNEAGKSTLLTALRAAFFHRHRSTTGVVKSFAPYNGTGRPEVTVGFSLGQQTYVLRKAFLQKAEAELSWNGGSLRGDAVEDKLAELLGFAHPKNTEPKLLEHQGTFGLLWVEQGRSPLGLDVGLGKNALTSSLEGEVGQILGGERGRAILGAAKALQDRFFTAALRQKADSPLRLAEDELAAFNDELKVLRERHSLYEQRLERLEQRRLTLAGYKKNDQERKEREALEAARQAADSIARLQDGVRESEFHASAAELALKQHVESLTQRTKLREELEQAKRAWQAASDALAELQEKHGQATADCEAKDAEVNSARDVVDKAEQAVEAAQNRQQQIALEKDVASLRQRSKDAGAIVEHLQELKRSATARPVNAAMLKEIEQAWSALREAQIRMSAAVPIAQFLPQAGNEVRDEEGALVAIDDGLPIGRQRTFFLQGFGQLLIRPGGGADEHSRRAEAARHEWQELIFKAGVASVEDARQRVLDQETTARSLAARQADLLRIAPDGIDALRHALTVAEGQLAALPVLEGPAEDWQTVQDARRSARENWASKEAARDGARRSLSGYNEKLIRAKADHEHRLDIKSDLQQRLEQSLAVMSDAELEKAVALAQRNEQEKRAIHQAQCRAVDNADPEANRLELQRAERAVAQLAKTLDDLLRDIHSLEGELRVEGASALGESITRVEGEIQTVCARIDRLRLEAEAARLLHSTLQDCQKAARDHWLAPIKSTVTPYLRLIQPDSALDFNDQTLEILSLHRGGVEEDFHRLSVGAREQIAVVTRLAMAELLVKAGNPASVILDDALVNTDEVRLARMHLALMKAAQTVQVIILTCRERDFAPLGVPIHRL</sequence>